<dbReference type="RefSeq" id="WP_213173343.1">
    <property type="nucleotide sequence ID" value="NZ_JAGQFT020000001.1"/>
</dbReference>
<evidence type="ECO:0000256" key="1">
    <source>
        <dbReference type="ARBA" id="ARBA00004370"/>
    </source>
</evidence>
<dbReference type="InterPro" id="IPR051407">
    <property type="entry name" value="Bact_OM_lipoprot/Surf_antigen"/>
</dbReference>
<proteinExistence type="predicted"/>
<dbReference type="NCBIfam" id="NF008437">
    <property type="entry name" value="PRK11280.1"/>
    <property type="match status" value="1"/>
</dbReference>
<comment type="subcellular location">
    <subcellularLocation>
        <location evidence="1">Membrane</location>
    </subcellularLocation>
</comment>
<gene>
    <name evidence="4" type="ORF">KB893_001640</name>
</gene>
<dbReference type="AlphaFoldDB" id="A0AAP2C7G7"/>
<keyword evidence="5" id="KW-1185">Reference proteome</keyword>
<evidence type="ECO:0000256" key="2">
    <source>
        <dbReference type="ARBA" id="ARBA00023136"/>
    </source>
</evidence>
<dbReference type="InterPro" id="IPR008816">
    <property type="entry name" value="Gly_zipper_2TM_dom"/>
</dbReference>
<evidence type="ECO:0000313" key="5">
    <source>
        <dbReference type="Proteomes" id="UP000675747"/>
    </source>
</evidence>
<dbReference type="GO" id="GO:0019867">
    <property type="term" value="C:outer membrane"/>
    <property type="evidence" value="ECO:0007669"/>
    <property type="project" value="InterPro"/>
</dbReference>
<dbReference type="Pfam" id="PF05433">
    <property type="entry name" value="Rick_17kDa_Anti"/>
    <property type="match status" value="1"/>
</dbReference>
<dbReference type="PANTHER" id="PTHR35603">
    <property type="match status" value="1"/>
</dbReference>
<feature type="domain" description="Glycine zipper 2TM" evidence="3">
    <location>
        <begin position="72"/>
        <end position="113"/>
    </location>
</feature>
<evidence type="ECO:0000259" key="3">
    <source>
        <dbReference type="Pfam" id="PF05433"/>
    </source>
</evidence>
<accession>A0AAP2C7G7</accession>
<dbReference type="PANTHER" id="PTHR35603:SF2">
    <property type="entry name" value="OUTER MEMBRANE LIPOPROTEIN"/>
    <property type="match status" value="1"/>
</dbReference>
<name>A0AAP2C7G7_9GAMM</name>
<protein>
    <submittedName>
        <fullName evidence="4">Glycine zipper 2TM domain-containing protein</fullName>
    </submittedName>
</protein>
<comment type="caution">
    <text evidence="4">The sequence shown here is derived from an EMBL/GenBank/DDBJ whole genome shotgun (WGS) entry which is preliminary data.</text>
</comment>
<keyword evidence="2" id="KW-0472">Membrane</keyword>
<evidence type="ECO:0000313" key="4">
    <source>
        <dbReference type="EMBL" id="MBS7455833.1"/>
    </source>
</evidence>
<organism evidence="4 5">
    <name type="scientific">Coralloluteibacterium stylophorae</name>
    <dbReference type="NCBI Taxonomy" id="1776034"/>
    <lineage>
        <taxon>Bacteria</taxon>
        <taxon>Pseudomonadati</taxon>
        <taxon>Pseudomonadota</taxon>
        <taxon>Gammaproteobacteria</taxon>
        <taxon>Lysobacterales</taxon>
        <taxon>Lysobacteraceae</taxon>
        <taxon>Coralloluteibacterium</taxon>
    </lineage>
</organism>
<reference evidence="4 5" key="1">
    <citation type="journal article" date="2021" name="Microbiol. Resour. Announc.">
        <title>Draft Genome Sequence of Coralloluteibacterium stylophorae LMG 29479T.</title>
        <authorList>
            <person name="Karlyshev A.V."/>
            <person name="Kudryashova E.B."/>
            <person name="Ariskina E.V."/>
            <person name="Conroy A.P."/>
            <person name="Abidueva E.Y."/>
        </authorList>
    </citation>
    <scope>NUCLEOTIDE SEQUENCE [LARGE SCALE GENOMIC DNA]</scope>
    <source>
        <strain evidence="4 5">LMG 29479</strain>
    </source>
</reference>
<sequence>MNNKIIIGAVAAVLIGGVAVAAYQRSNSGPQFAEVVRVEPVVETETVETPREVCEDRVVSHRKPVRDPNKIGGTVAGAVVGGLLGNQVGGGSGRKIATAAGAVGGAFAGRKVQENYQENNIVQSTQRECHTVTDTSTRERQAGYEVTYRWNDEVRTVRMDRDPGVALPVVDGAVVTQAEGSSQPVSRQ</sequence>
<dbReference type="EMBL" id="JAGQFT020000001">
    <property type="protein sequence ID" value="MBS7455833.1"/>
    <property type="molecule type" value="Genomic_DNA"/>
</dbReference>
<dbReference type="Proteomes" id="UP000675747">
    <property type="component" value="Unassembled WGS sequence"/>
</dbReference>